<proteinExistence type="predicted"/>
<organism evidence="1 2">
    <name type="scientific">Sphaerodactylus townsendi</name>
    <dbReference type="NCBI Taxonomy" id="933632"/>
    <lineage>
        <taxon>Eukaryota</taxon>
        <taxon>Metazoa</taxon>
        <taxon>Chordata</taxon>
        <taxon>Craniata</taxon>
        <taxon>Vertebrata</taxon>
        <taxon>Euteleostomi</taxon>
        <taxon>Lepidosauria</taxon>
        <taxon>Squamata</taxon>
        <taxon>Bifurcata</taxon>
        <taxon>Gekkota</taxon>
        <taxon>Sphaerodactylidae</taxon>
        <taxon>Sphaerodactylus</taxon>
    </lineage>
</organism>
<dbReference type="EMBL" id="CM037621">
    <property type="protein sequence ID" value="KAH8001306.1"/>
    <property type="molecule type" value="Genomic_DNA"/>
</dbReference>
<evidence type="ECO:0000313" key="2">
    <source>
        <dbReference type="Proteomes" id="UP000827872"/>
    </source>
</evidence>
<reference evidence="1" key="1">
    <citation type="submission" date="2021-08" db="EMBL/GenBank/DDBJ databases">
        <title>The first chromosome-level gecko genome reveals the dynamic sex chromosomes of Neotropical dwarf geckos (Sphaerodactylidae: Sphaerodactylus).</title>
        <authorList>
            <person name="Pinto B.J."/>
            <person name="Keating S.E."/>
            <person name="Gamble T."/>
        </authorList>
    </citation>
    <scope>NUCLEOTIDE SEQUENCE</scope>
    <source>
        <strain evidence="1">TG3544</strain>
    </source>
</reference>
<keyword evidence="2" id="KW-1185">Reference proteome</keyword>
<protein>
    <submittedName>
        <fullName evidence="1">Uncharacterized protein</fullName>
    </submittedName>
</protein>
<comment type="caution">
    <text evidence="1">The sequence shown here is derived from an EMBL/GenBank/DDBJ whole genome shotgun (WGS) entry which is preliminary data.</text>
</comment>
<sequence length="310" mass="34847">MRDEEELRKSLSELADPNPKSIKRVSSSSNPFLDFSQDPSIVTYKHGLLVRKSHAEPDCKKTPRGKRGWKTFHGVLKGMILYLQKEEYKPGKALAEEELKNAISIHHCLATQASDYSKRPNVFYLRTADWRVFLFQAQNTEQMHSWMTRINVVAAMFSAPPFPAAIGSQKKFSRPLLPSSTTRLTQEEQLKSHEAKFKAMAAELLEHRASLPDKKVKGKEYEELKQKEEYLVFEKSRYGIYATLMRAKLKAGSEDLAALEAALFSTTVGTQGGLKTSPSSSSLHQEPTSTGGHRGKQHTHRQATSGPQKS</sequence>
<gene>
    <name evidence="1" type="ORF">K3G42_004000</name>
</gene>
<evidence type="ECO:0000313" key="1">
    <source>
        <dbReference type="EMBL" id="KAH8001306.1"/>
    </source>
</evidence>
<accession>A0ACB8F7U0</accession>
<name>A0ACB8F7U0_9SAUR</name>
<dbReference type="Proteomes" id="UP000827872">
    <property type="component" value="Linkage Group LG08"/>
</dbReference>